<dbReference type="EMBL" id="FNDI01000005">
    <property type="protein sequence ID" value="SDH55851.1"/>
    <property type="molecule type" value="Genomic_DNA"/>
</dbReference>
<accession>A0A7Z7FI58</accession>
<dbReference type="InterPro" id="IPR027417">
    <property type="entry name" value="P-loop_NTPase"/>
</dbReference>
<dbReference type="AlphaFoldDB" id="A0A7Z7FI58"/>
<evidence type="ECO:0000313" key="2">
    <source>
        <dbReference type="Proteomes" id="UP000198900"/>
    </source>
</evidence>
<name>A0A7Z7FI58_9BURK</name>
<keyword evidence="2" id="KW-1185">Reference proteome</keyword>
<evidence type="ECO:0000313" key="1">
    <source>
        <dbReference type="EMBL" id="SDH55851.1"/>
    </source>
</evidence>
<organism evidence="1 2">
    <name type="scientific">Paraburkholderia steynii</name>
    <dbReference type="NCBI Taxonomy" id="1245441"/>
    <lineage>
        <taxon>Bacteria</taxon>
        <taxon>Pseudomonadati</taxon>
        <taxon>Pseudomonadota</taxon>
        <taxon>Betaproteobacteria</taxon>
        <taxon>Burkholderiales</taxon>
        <taxon>Burkholderiaceae</taxon>
        <taxon>Paraburkholderia</taxon>
    </lineage>
</organism>
<sequence>MHAPELLLENLNQSLRTLLGAATVLEDSTIAEEFRPVIQRLLLAQVLGEQDIIVIGGSQGAGKTTLLAAMYGLSCNTDAWLNANEGRGEQLPVLILEDKDVTCAVGKVRRLASDKTAGRWFLEEATVDEAAFRSACRGESADTLLPVLRVPQKYFSGSRHAMMLLPGYERATRENALWQNLMQQAMIGSSGCLIVTDRTRLANGQQQEILNDASHPDLKTLDTVVVVTKTEDLADNEIEQSKVRHTAAQTMGIDPARANDRVICAGMSNAEYRAQWLARVTEAMRYLGSSVARNRNAQLAHLERTIGRDLGYLLATLQGRARTFLHQEGDSTLTPIARCLEEFDKACSNLRGQYREGVSDLLSRRSEEAWNSLEGRLKQNHEGIRNKVSRILDTATETQQKIRDDISGAWNAPNTPILEGVAKLIGDVVGRKLGAISVPALARAMQDSVKASLPVRLGYVDEKQSPVAWREPSEQTLANLTALFGSAHVSNSNDGPPGSDASNLQTTVSLEQSVQLLPALALEYMRAASLAPVLFGMTGHDNAGMPEGDVLRSMTNVHNQMKAFGDQTSNMLKGLAFVMSIDFLADGELNAVAPLLNILGLGGASNAAAGSVTALTTVSAIGAAVATAATVGFLVHAGIREVRQYDHQVRAYGYEALQGIREQHHLHFMKSFDQLMARVRERLEEGLRRRYHVDRTLMHQDRLAKSIAEVRTHRLDLLDAIARSGKTLEIYHGVQAA</sequence>
<comment type="caution">
    <text evidence="1">The sequence shown here is derived from an EMBL/GenBank/DDBJ whole genome shotgun (WGS) entry which is preliminary data.</text>
</comment>
<dbReference type="SUPFAM" id="SSF52540">
    <property type="entry name" value="P-loop containing nucleoside triphosphate hydrolases"/>
    <property type="match status" value="1"/>
</dbReference>
<reference evidence="1" key="1">
    <citation type="submission" date="2016-10" db="EMBL/GenBank/DDBJ databases">
        <authorList>
            <person name="Varghese N."/>
            <person name="Submissions S."/>
        </authorList>
    </citation>
    <scope>NUCLEOTIDE SEQUENCE [LARGE SCALE GENOMIC DNA]</scope>
    <source>
        <strain evidence="1">YR281</strain>
    </source>
</reference>
<protein>
    <recommendedName>
        <fullName evidence="3">Sugar kinase</fullName>
    </recommendedName>
</protein>
<gene>
    <name evidence="1" type="ORF">SAMN04487926_105291</name>
</gene>
<proteinExistence type="predicted"/>
<dbReference type="Proteomes" id="UP000198900">
    <property type="component" value="Unassembled WGS sequence"/>
</dbReference>
<evidence type="ECO:0008006" key="3">
    <source>
        <dbReference type="Google" id="ProtNLM"/>
    </source>
</evidence>